<feature type="transmembrane region" description="Helical" evidence="1">
    <location>
        <begin position="115"/>
        <end position="134"/>
    </location>
</feature>
<keyword evidence="1" id="KW-0812">Transmembrane</keyword>
<sequence>MRVYLAKRAGTHQNRRHTVSDISDYIVSHFKRSSREIGEVERRILELSHQKKLVSSDINAEFSAGASVGDRLADNIAKVGGSWGFILGFCFFLIFWAIINTIILTTGAFDPYPFIFLNLLLSMLAAIQAPIIMMSQNRQAARDRFEAAKDYEVNLKAELEVLSLHEKIDVKVLAELAALRQDLAALHHHVTRRDG</sequence>
<dbReference type="PANTHER" id="PTHR41386">
    <property type="entry name" value="INTEGRAL MEMBRANE PROTEIN-RELATED"/>
    <property type="match status" value="1"/>
</dbReference>
<dbReference type="AlphaFoldDB" id="A0A546XSG1"/>
<reference evidence="2 3" key="1">
    <citation type="journal article" date="2019" name="Appl. Microbiol. Biotechnol.">
        <title>Differential efficiency of wild type rhizogenic strains for rol gene transformation of plants.</title>
        <authorList>
            <person name="Desmet S."/>
            <person name="De Keyser E."/>
            <person name="Van Vaerenbergh J."/>
            <person name="Baeyen S."/>
            <person name="Van Huylenbroeck J."/>
            <person name="Geelen D."/>
            <person name="Dhooghe E."/>
        </authorList>
    </citation>
    <scope>NUCLEOTIDE SEQUENCE [LARGE SCALE GENOMIC DNA]</scope>
    <source>
        <strain evidence="2 3">MAFF210266</strain>
    </source>
</reference>
<evidence type="ECO:0000313" key="2">
    <source>
        <dbReference type="EMBL" id="TRB03690.1"/>
    </source>
</evidence>
<accession>A0A546XSG1</accession>
<dbReference type="EMBL" id="SGOE01000008">
    <property type="protein sequence ID" value="TRB03690.1"/>
    <property type="molecule type" value="Genomic_DNA"/>
</dbReference>
<comment type="caution">
    <text evidence="2">The sequence shown here is derived from an EMBL/GenBank/DDBJ whole genome shotgun (WGS) entry which is preliminary data.</text>
</comment>
<gene>
    <name evidence="2" type="ORF">EXN61_22735</name>
</gene>
<proteinExistence type="predicted"/>
<name>A0A546XSG1_AGRTU</name>
<evidence type="ECO:0000313" key="3">
    <source>
        <dbReference type="Proteomes" id="UP000317023"/>
    </source>
</evidence>
<organism evidence="2 3">
    <name type="scientific">Agrobacterium tumefaciens</name>
    <dbReference type="NCBI Taxonomy" id="358"/>
    <lineage>
        <taxon>Bacteria</taxon>
        <taxon>Pseudomonadati</taxon>
        <taxon>Pseudomonadota</taxon>
        <taxon>Alphaproteobacteria</taxon>
        <taxon>Hyphomicrobiales</taxon>
        <taxon>Rhizobiaceae</taxon>
        <taxon>Rhizobium/Agrobacterium group</taxon>
        <taxon>Agrobacterium</taxon>
        <taxon>Agrobacterium tumefaciens complex</taxon>
    </lineage>
</organism>
<feature type="transmembrane region" description="Helical" evidence="1">
    <location>
        <begin position="85"/>
        <end position="109"/>
    </location>
</feature>
<dbReference type="Pfam" id="PF06210">
    <property type="entry name" value="DUF1003"/>
    <property type="match status" value="1"/>
</dbReference>
<keyword evidence="1" id="KW-0472">Membrane</keyword>
<dbReference type="Proteomes" id="UP000317023">
    <property type="component" value="Unassembled WGS sequence"/>
</dbReference>
<dbReference type="PANTHER" id="PTHR41386:SF1">
    <property type="entry name" value="MEMBRANE PROTEIN"/>
    <property type="match status" value="1"/>
</dbReference>
<dbReference type="InterPro" id="IPR010406">
    <property type="entry name" value="DUF1003"/>
</dbReference>
<protein>
    <submittedName>
        <fullName evidence="2">DUF1003 domain-containing protein</fullName>
    </submittedName>
</protein>
<keyword evidence="1" id="KW-1133">Transmembrane helix</keyword>
<evidence type="ECO:0000256" key="1">
    <source>
        <dbReference type="SAM" id="Phobius"/>
    </source>
</evidence>